<feature type="transmembrane region" description="Helical" evidence="1">
    <location>
        <begin position="188"/>
        <end position="206"/>
    </location>
</feature>
<dbReference type="RefSeq" id="WP_377415908.1">
    <property type="nucleotide sequence ID" value="NZ_JBHSPR010000001.1"/>
</dbReference>
<gene>
    <name evidence="2" type="ORF">ACFP2T_00025</name>
</gene>
<comment type="caution">
    <text evidence="2">The sequence shown here is derived from an EMBL/GenBank/DDBJ whole genome shotgun (WGS) entry which is preliminary data.</text>
</comment>
<proteinExistence type="predicted"/>
<sequence>MTWLTWRQFRGQFLTALAFLAAVAAFLLYVGYTTRSTYDTNVAGCGAASGCNLHQVKTQFISQFSTVVQAPTILLMALPAIIGLFWGTPLITRELEQNTHRLVWNQSVTRTHWLAVKLALVGLASVAITGVVSLLLTWAASRYDSLQGSRFETLSFSTRNIVPLGYAVFAVALGVTIGLFLRRTVPAMAATLLAVAILQLLIPSVARGHLLPPVTESVPYNAQVKEWGGFLAVRVSEPVIVTGYAIPGALMLDSEVTMLTESGETADESTIASCADATGQGRREAAINGLLDPWETCISKLNMHIDVSYQPASRYWAFQWLEFTGFVLLAALLSAVAFWRIRRVPG</sequence>
<reference evidence="3" key="1">
    <citation type="journal article" date="2019" name="Int. J. Syst. Evol. Microbiol.">
        <title>The Global Catalogue of Microorganisms (GCM) 10K type strain sequencing project: providing services to taxonomists for standard genome sequencing and annotation.</title>
        <authorList>
            <consortium name="The Broad Institute Genomics Platform"/>
            <consortium name="The Broad Institute Genome Sequencing Center for Infectious Disease"/>
            <person name="Wu L."/>
            <person name="Ma J."/>
        </authorList>
    </citation>
    <scope>NUCLEOTIDE SEQUENCE [LARGE SCALE GENOMIC DNA]</scope>
    <source>
        <strain evidence="3">ZS-35-S2</strain>
    </source>
</reference>
<feature type="transmembrane region" description="Helical" evidence="1">
    <location>
        <begin position="73"/>
        <end position="92"/>
    </location>
</feature>
<feature type="transmembrane region" description="Helical" evidence="1">
    <location>
        <begin position="161"/>
        <end position="181"/>
    </location>
</feature>
<dbReference type="Proteomes" id="UP001596203">
    <property type="component" value="Unassembled WGS sequence"/>
</dbReference>
<feature type="transmembrane region" description="Helical" evidence="1">
    <location>
        <begin position="317"/>
        <end position="339"/>
    </location>
</feature>
<evidence type="ECO:0000313" key="2">
    <source>
        <dbReference type="EMBL" id="MFC6014585.1"/>
    </source>
</evidence>
<evidence type="ECO:0000256" key="1">
    <source>
        <dbReference type="SAM" id="Phobius"/>
    </source>
</evidence>
<name>A0ABW1JZH2_9ACTN</name>
<accession>A0ABW1JZH2</accession>
<protein>
    <submittedName>
        <fullName evidence="2">ABC transporter permease subunit</fullName>
    </submittedName>
</protein>
<feature type="transmembrane region" description="Helical" evidence="1">
    <location>
        <begin position="113"/>
        <end position="141"/>
    </location>
</feature>
<organism evidence="2 3">
    <name type="scientific">Plantactinospora solaniradicis</name>
    <dbReference type="NCBI Taxonomy" id="1723736"/>
    <lineage>
        <taxon>Bacteria</taxon>
        <taxon>Bacillati</taxon>
        <taxon>Actinomycetota</taxon>
        <taxon>Actinomycetes</taxon>
        <taxon>Micromonosporales</taxon>
        <taxon>Micromonosporaceae</taxon>
        <taxon>Plantactinospora</taxon>
    </lineage>
</organism>
<dbReference type="EMBL" id="JBHSPR010000001">
    <property type="protein sequence ID" value="MFC6014585.1"/>
    <property type="molecule type" value="Genomic_DNA"/>
</dbReference>
<feature type="transmembrane region" description="Helical" evidence="1">
    <location>
        <begin position="12"/>
        <end position="32"/>
    </location>
</feature>
<dbReference type="Pfam" id="PF12679">
    <property type="entry name" value="ABC2_membrane_2"/>
    <property type="match status" value="1"/>
</dbReference>
<keyword evidence="1" id="KW-0472">Membrane</keyword>
<keyword evidence="1" id="KW-0812">Transmembrane</keyword>
<keyword evidence="3" id="KW-1185">Reference proteome</keyword>
<evidence type="ECO:0000313" key="3">
    <source>
        <dbReference type="Proteomes" id="UP001596203"/>
    </source>
</evidence>
<keyword evidence="1" id="KW-1133">Transmembrane helix</keyword>